<protein>
    <submittedName>
        <fullName evidence="2">Uncharacterized protein</fullName>
    </submittedName>
</protein>
<evidence type="ECO:0000313" key="3">
    <source>
        <dbReference type="Proteomes" id="UP001212997"/>
    </source>
</evidence>
<comment type="caution">
    <text evidence="2">The sequence shown here is derived from an EMBL/GenBank/DDBJ whole genome shotgun (WGS) entry which is preliminary data.</text>
</comment>
<evidence type="ECO:0000256" key="1">
    <source>
        <dbReference type="SAM" id="MobiDB-lite"/>
    </source>
</evidence>
<evidence type="ECO:0000313" key="2">
    <source>
        <dbReference type="EMBL" id="KAJ3484522.1"/>
    </source>
</evidence>
<proteinExistence type="predicted"/>
<feature type="region of interest" description="Disordered" evidence="1">
    <location>
        <begin position="38"/>
        <end position="95"/>
    </location>
</feature>
<feature type="compositionally biased region" description="Basic residues" evidence="1">
    <location>
        <begin position="45"/>
        <end position="55"/>
    </location>
</feature>
<sequence>MTSEHSVWSPGTYDRAPILVSPNTLALPDRHDRVLYSPDVEGRPVRRGRSFRRRPKAETEGCYSPMVLTPYPVDSPTQESPLSPPPLDPDSPCSD</sequence>
<dbReference type="AlphaFoldDB" id="A0AAD5V4U1"/>
<gene>
    <name evidence="2" type="ORF">NLI96_g5584</name>
</gene>
<name>A0AAD5V4U1_9APHY</name>
<dbReference type="Proteomes" id="UP001212997">
    <property type="component" value="Unassembled WGS sequence"/>
</dbReference>
<accession>A0AAD5V4U1</accession>
<keyword evidence="3" id="KW-1185">Reference proteome</keyword>
<organism evidence="2 3">
    <name type="scientific">Meripilus lineatus</name>
    <dbReference type="NCBI Taxonomy" id="2056292"/>
    <lineage>
        <taxon>Eukaryota</taxon>
        <taxon>Fungi</taxon>
        <taxon>Dikarya</taxon>
        <taxon>Basidiomycota</taxon>
        <taxon>Agaricomycotina</taxon>
        <taxon>Agaricomycetes</taxon>
        <taxon>Polyporales</taxon>
        <taxon>Meripilaceae</taxon>
        <taxon>Meripilus</taxon>
    </lineage>
</organism>
<reference evidence="2" key="1">
    <citation type="submission" date="2022-07" db="EMBL/GenBank/DDBJ databases">
        <title>Genome Sequence of Physisporinus lineatus.</title>
        <authorList>
            <person name="Buettner E."/>
        </authorList>
    </citation>
    <scope>NUCLEOTIDE SEQUENCE</scope>
    <source>
        <strain evidence="2">VT162</strain>
    </source>
</reference>
<dbReference type="EMBL" id="JANAWD010000186">
    <property type="protein sequence ID" value="KAJ3484522.1"/>
    <property type="molecule type" value="Genomic_DNA"/>
</dbReference>